<dbReference type="EMBL" id="OW152825">
    <property type="protein sequence ID" value="CAH2041707.1"/>
    <property type="molecule type" value="Genomic_DNA"/>
</dbReference>
<evidence type="ECO:0000313" key="2">
    <source>
        <dbReference type="EMBL" id="CAH2041707.1"/>
    </source>
</evidence>
<dbReference type="Proteomes" id="UP000837857">
    <property type="component" value="Chromosome 13"/>
</dbReference>
<feature type="compositionally biased region" description="Basic and acidic residues" evidence="1">
    <location>
        <begin position="155"/>
        <end position="168"/>
    </location>
</feature>
<reference evidence="2" key="1">
    <citation type="submission" date="2022-03" db="EMBL/GenBank/DDBJ databases">
        <authorList>
            <person name="Martin H S."/>
        </authorList>
    </citation>
    <scope>NUCLEOTIDE SEQUENCE</scope>
</reference>
<sequence length="225" mass="25771">MDQIQTAATLPHIVQVYQPSVSIHPSLQTPQGKVTYQQTITSETLHIPVSSHVQHEITSQQILSQNQTLMPCQQIHLQNMQQIQPQILQNDMSSMQITSHVILPQVPVFKQHVITHSDQQTYYGHYGAYLKDEHCIITKVEPGVQLITEKHVECKTDSSQHPDKDITPKNKRARSQVPNPNKWACNVRKIKHQKGEAYISRRGNLMVEAYPKQVHILCLQKLKTE</sequence>
<evidence type="ECO:0000256" key="1">
    <source>
        <dbReference type="SAM" id="MobiDB-lite"/>
    </source>
</evidence>
<feature type="region of interest" description="Disordered" evidence="1">
    <location>
        <begin position="155"/>
        <end position="179"/>
    </location>
</feature>
<protein>
    <submittedName>
        <fullName evidence="2">Uncharacterized protein</fullName>
    </submittedName>
</protein>
<keyword evidence="3" id="KW-1185">Reference proteome</keyword>
<name>A0ABN8HZN6_9NEOP</name>
<evidence type="ECO:0000313" key="3">
    <source>
        <dbReference type="Proteomes" id="UP000837857"/>
    </source>
</evidence>
<accession>A0ABN8HZN6</accession>
<organism evidence="2 3">
    <name type="scientific">Iphiclides podalirius</name>
    <name type="common">scarce swallowtail</name>
    <dbReference type="NCBI Taxonomy" id="110791"/>
    <lineage>
        <taxon>Eukaryota</taxon>
        <taxon>Metazoa</taxon>
        <taxon>Ecdysozoa</taxon>
        <taxon>Arthropoda</taxon>
        <taxon>Hexapoda</taxon>
        <taxon>Insecta</taxon>
        <taxon>Pterygota</taxon>
        <taxon>Neoptera</taxon>
        <taxon>Endopterygota</taxon>
        <taxon>Lepidoptera</taxon>
        <taxon>Glossata</taxon>
        <taxon>Ditrysia</taxon>
        <taxon>Papilionoidea</taxon>
        <taxon>Papilionidae</taxon>
        <taxon>Papilioninae</taxon>
        <taxon>Iphiclides</taxon>
    </lineage>
</organism>
<gene>
    <name evidence="2" type="ORF">IPOD504_LOCUS3355</name>
</gene>
<proteinExistence type="predicted"/>
<feature type="non-terminal residue" evidence="2">
    <location>
        <position position="1"/>
    </location>
</feature>